<organism evidence="2">
    <name type="scientific">uncultured Caudovirales phage</name>
    <dbReference type="NCBI Taxonomy" id="2100421"/>
    <lineage>
        <taxon>Viruses</taxon>
        <taxon>Duplodnaviria</taxon>
        <taxon>Heunggongvirae</taxon>
        <taxon>Uroviricota</taxon>
        <taxon>Caudoviricetes</taxon>
        <taxon>Peduoviridae</taxon>
        <taxon>Maltschvirus</taxon>
        <taxon>Maltschvirus maltsch</taxon>
    </lineage>
</organism>
<evidence type="ECO:0000313" key="2">
    <source>
        <dbReference type="EMBL" id="CAB4167456.1"/>
    </source>
</evidence>
<proteinExistence type="predicted"/>
<dbReference type="Pfam" id="PF01464">
    <property type="entry name" value="SLT"/>
    <property type="match status" value="1"/>
</dbReference>
<dbReference type="EMBL" id="LR796807">
    <property type="protein sequence ID" value="CAB4167456.1"/>
    <property type="molecule type" value="Genomic_DNA"/>
</dbReference>
<dbReference type="Gene3D" id="1.10.530.10">
    <property type="match status" value="1"/>
</dbReference>
<dbReference type="InterPro" id="IPR023346">
    <property type="entry name" value="Lysozyme-like_dom_sf"/>
</dbReference>
<feature type="domain" description="Transglycosylase SLT" evidence="1">
    <location>
        <begin position="77"/>
        <end position="129"/>
    </location>
</feature>
<gene>
    <name evidence="2" type="ORF">UFOVP865_24</name>
</gene>
<accession>A0A6J5PC40</accession>
<sequence>MIWRHMIRSRQVFALKAKTRARKAQLARCWLVGGALFVLQTFGLETAQSQELKVNTLKQITFHKMNYNFEQFYCLDEIVFKESRWNPKANNPRSTAYGLFQVLKSKEKDPIKQIDQGLKYINHRYNGCACTALAHHKAKGWY</sequence>
<dbReference type="SUPFAM" id="SSF53955">
    <property type="entry name" value="Lysozyme-like"/>
    <property type="match status" value="1"/>
</dbReference>
<protein>
    <submittedName>
        <fullName evidence="2">LT_GEWL domain containing protein</fullName>
    </submittedName>
</protein>
<reference evidence="2" key="1">
    <citation type="submission" date="2020-04" db="EMBL/GenBank/DDBJ databases">
        <authorList>
            <person name="Chiriac C."/>
            <person name="Salcher M."/>
            <person name="Ghai R."/>
            <person name="Kavagutti S V."/>
        </authorList>
    </citation>
    <scope>NUCLEOTIDE SEQUENCE</scope>
</reference>
<evidence type="ECO:0000259" key="1">
    <source>
        <dbReference type="Pfam" id="PF01464"/>
    </source>
</evidence>
<dbReference type="InterPro" id="IPR008258">
    <property type="entry name" value="Transglycosylase_SLT_dom_1"/>
</dbReference>
<dbReference type="CDD" id="cd00442">
    <property type="entry name" value="Lyz-like"/>
    <property type="match status" value="1"/>
</dbReference>
<name>A0A6J5PC40_9CAUD</name>